<gene>
    <name evidence="3" type="ORF">EA797_07305</name>
</gene>
<evidence type="ECO:0000313" key="3">
    <source>
        <dbReference type="EMBL" id="RMH92502.1"/>
    </source>
</evidence>
<keyword evidence="1" id="KW-0472">Membrane</keyword>
<sequence>MHTTAAHAKGEVSRGITWLARSGYAARGVVYIIVGAFAFMAGIGSGETVGTKGAIQQLLSQPFGTVLLWIMVVGLLAYAAWRITQAITDPEGHGTKAKGLVIRAGLVGGAITYSLLALFTLGLLGTSIGESSGGGNGGSGAGGDFLSGLLGWKYSNYLVYAVALIPLGVGIAHIIKGWKAKFEKYFYASEDVMRWVRPISRAGLIARGIAFLIVAGMLFSGGTRYEPTDPPGLEDALNALQSLPFGAFWLSIVGLGLVAFALYSISEAIWRRIDTAAVMG</sequence>
<accession>A0A3M2HZZ3</accession>
<dbReference type="Proteomes" id="UP000269774">
    <property type="component" value="Unassembled WGS sequence"/>
</dbReference>
<dbReference type="Pfam" id="PF06724">
    <property type="entry name" value="DUF1206"/>
    <property type="match status" value="2"/>
</dbReference>
<protein>
    <submittedName>
        <fullName evidence="3">DUF1206 domain-containing protein</fullName>
    </submittedName>
</protein>
<feature type="transmembrane region" description="Helical" evidence="1">
    <location>
        <begin position="101"/>
        <end position="124"/>
    </location>
</feature>
<reference evidence="3 4" key="1">
    <citation type="submission" date="2018-10" db="EMBL/GenBank/DDBJ databases">
        <title>Pseudomonas zhaodongensis NEAU-ST5-21(T) genome.</title>
        <authorList>
            <person name="Peng J."/>
            <person name="Liu Z.-P."/>
        </authorList>
    </citation>
    <scope>NUCLEOTIDE SEQUENCE [LARGE SCALE GENOMIC DNA]</scope>
    <source>
        <strain evidence="3 4">NEAU-ST5-21</strain>
    </source>
</reference>
<feature type="transmembrane region" description="Helical" evidence="1">
    <location>
        <begin position="24"/>
        <end position="43"/>
    </location>
</feature>
<name>A0A3M2HZZ3_9GAMM</name>
<feature type="transmembrane region" description="Helical" evidence="1">
    <location>
        <begin position="204"/>
        <end position="223"/>
    </location>
</feature>
<evidence type="ECO:0000256" key="1">
    <source>
        <dbReference type="SAM" id="Phobius"/>
    </source>
</evidence>
<evidence type="ECO:0000313" key="4">
    <source>
        <dbReference type="Proteomes" id="UP000269774"/>
    </source>
</evidence>
<feature type="transmembrane region" description="Helical" evidence="1">
    <location>
        <begin position="243"/>
        <end position="263"/>
    </location>
</feature>
<dbReference type="InterPro" id="IPR009597">
    <property type="entry name" value="DUF1206"/>
</dbReference>
<comment type="caution">
    <text evidence="3">The sequence shown here is derived from an EMBL/GenBank/DDBJ whole genome shotgun (WGS) entry which is preliminary data.</text>
</comment>
<feature type="domain" description="DUF1206" evidence="2">
    <location>
        <begin position="23"/>
        <end position="89"/>
    </location>
</feature>
<keyword evidence="4" id="KW-1185">Reference proteome</keyword>
<dbReference type="AlphaFoldDB" id="A0A3M2HZZ3"/>
<dbReference type="EMBL" id="RFFM01000001">
    <property type="protein sequence ID" value="RMH92502.1"/>
    <property type="molecule type" value="Genomic_DNA"/>
</dbReference>
<dbReference type="OrthoDB" id="5702018at2"/>
<feature type="domain" description="DUF1206" evidence="2">
    <location>
        <begin position="202"/>
        <end position="271"/>
    </location>
</feature>
<keyword evidence="1" id="KW-1133">Transmembrane helix</keyword>
<feature type="transmembrane region" description="Helical" evidence="1">
    <location>
        <begin position="63"/>
        <end position="81"/>
    </location>
</feature>
<dbReference type="RefSeq" id="WP_122164446.1">
    <property type="nucleotide sequence ID" value="NZ_JAMOIB010000007.1"/>
</dbReference>
<keyword evidence="1" id="KW-0812">Transmembrane</keyword>
<proteinExistence type="predicted"/>
<evidence type="ECO:0000259" key="2">
    <source>
        <dbReference type="Pfam" id="PF06724"/>
    </source>
</evidence>
<feature type="transmembrane region" description="Helical" evidence="1">
    <location>
        <begin position="157"/>
        <end position="175"/>
    </location>
</feature>
<organism evidence="3 4">
    <name type="scientific">Stutzerimonas zhaodongensis</name>
    <dbReference type="NCBI Taxonomy" id="1176257"/>
    <lineage>
        <taxon>Bacteria</taxon>
        <taxon>Pseudomonadati</taxon>
        <taxon>Pseudomonadota</taxon>
        <taxon>Gammaproteobacteria</taxon>
        <taxon>Pseudomonadales</taxon>
        <taxon>Pseudomonadaceae</taxon>
        <taxon>Stutzerimonas</taxon>
    </lineage>
</organism>